<evidence type="ECO:0000313" key="2">
    <source>
        <dbReference type="EMBL" id="MBB6205781.1"/>
    </source>
</evidence>
<dbReference type="GO" id="GO:0032259">
    <property type="term" value="P:methylation"/>
    <property type="evidence" value="ECO:0007669"/>
    <property type="project" value="UniProtKB-KW"/>
</dbReference>
<dbReference type="RefSeq" id="WP_183801806.1">
    <property type="nucleotide sequence ID" value="NZ_JACIII010000015.1"/>
</dbReference>
<name>A0AAW3V5Z4_9BURK</name>
<evidence type="ECO:0000259" key="1">
    <source>
        <dbReference type="Pfam" id="PF08241"/>
    </source>
</evidence>
<dbReference type="AlphaFoldDB" id="A0AAW3V5Z4"/>
<dbReference type="Gene3D" id="3.40.50.150">
    <property type="entry name" value="Vaccinia Virus protein VP39"/>
    <property type="match status" value="1"/>
</dbReference>
<gene>
    <name evidence="2" type="ORF">GGD69_006676</name>
</gene>
<accession>A0AAW3V5Z4</accession>
<keyword evidence="2" id="KW-0489">Methyltransferase</keyword>
<protein>
    <submittedName>
        <fullName evidence="2">SAM-dependent methyltransferase</fullName>
    </submittedName>
</protein>
<organism evidence="2 3">
    <name type="scientific">Paraburkholderia fungorum</name>
    <dbReference type="NCBI Taxonomy" id="134537"/>
    <lineage>
        <taxon>Bacteria</taxon>
        <taxon>Pseudomonadati</taxon>
        <taxon>Pseudomonadota</taxon>
        <taxon>Betaproteobacteria</taxon>
        <taxon>Burkholderiales</taxon>
        <taxon>Burkholderiaceae</taxon>
        <taxon>Paraburkholderia</taxon>
    </lineage>
</organism>
<reference evidence="2 3" key="1">
    <citation type="submission" date="2020-08" db="EMBL/GenBank/DDBJ databases">
        <title>Genomic Encyclopedia of Type Strains, Phase IV (KMG-V): Genome sequencing to study the core and pangenomes of soil and plant-associated prokaryotes.</title>
        <authorList>
            <person name="Whitman W."/>
        </authorList>
    </citation>
    <scope>NUCLEOTIDE SEQUENCE [LARGE SCALE GENOMIC DNA]</scope>
    <source>
        <strain evidence="2 3">SEMIA 4013</strain>
    </source>
</reference>
<dbReference type="Pfam" id="PF08241">
    <property type="entry name" value="Methyltransf_11"/>
    <property type="match status" value="1"/>
</dbReference>
<keyword evidence="2" id="KW-0808">Transferase</keyword>
<comment type="caution">
    <text evidence="2">The sequence shown here is derived from an EMBL/GenBank/DDBJ whole genome shotgun (WGS) entry which is preliminary data.</text>
</comment>
<feature type="domain" description="Methyltransferase type 11" evidence="1">
    <location>
        <begin position="104"/>
        <end position="152"/>
    </location>
</feature>
<dbReference type="InterPro" id="IPR029063">
    <property type="entry name" value="SAM-dependent_MTases_sf"/>
</dbReference>
<dbReference type="GO" id="GO:0008757">
    <property type="term" value="F:S-adenosylmethionine-dependent methyltransferase activity"/>
    <property type="evidence" value="ECO:0007669"/>
    <property type="project" value="InterPro"/>
</dbReference>
<proteinExistence type="predicted"/>
<dbReference type="CDD" id="cd02440">
    <property type="entry name" value="AdoMet_MTases"/>
    <property type="match status" value="1"/>
</dbReference>
<dbReference type="Proteomes" id="UP000518681">
    <property type="component" value="Unassembled WGS sequence"/>
</dbReference>
<dbReference type="EMBL" id="JACIIK010000014">
    <property type="protein sequence ID" value="MBB6205781.1"/>
    <property type="molecule type" value="Genomic_DNA"/>
</dbReference>
<dbReference type="SUPFAM" id="SSF53335">
    <property type="entry name" value="S-adenosyl-L-methionine-dependent methyltransferases"/>
    <property type="match status" value="1"/>
</dbReference>
<evidence type="ECO:0000313" key="3">
    <source>
        <dbReference type="Proteomes" id="UP000518681"/>
    </source>
</evidence>
<sequence>MDRDLTLQQFVLENTGYCHCCRSTVTFRSENDWLRDNYICLECRSIPRNRHLHMVLDVKFPGWEGADVHECSPVNDFTSRYAKRYTRSVYETGVELGSMCNGSRCENVESMTYPDESFDLFITEDVLEHVFSPDRAIAEIMRVLRPGGAHVFTAPKHKWITHSRQCALLVDGEIKHLYEPQYHAAAGGGRSLVTWEYGYDFELLLSEWAGNVPVETHRLMDRSKGIDAEFNEVFVIRKPCPGTPHPWNPRVFTRF</sequence>
<dbReference type="InterPro" id="IPR013216">
    <property type="entry name" value="Methyltransf_11"/>
</dbReference>